<protein>
    <submittedName>
        <fullName evidence="1">Uncharacterized protein</fullName>
    </submittedName>
</protein>
<sequence length="245" mass="27030">MDDFDVAGATQGPSQPTRPSCAIRPVTIRQLTQTKIREELTRNGSEFRYSLDGDDFCAATFVGNIISYVVSGENTRTIRIDDGTAKITSKTRRNQEVEDPPKWRVGDYVRVFGVPHKFNEAVVFNIYFIRPVDDPHEVFFHLMEAIAVTLQHSRGQPPPRLYDSEFAIATTPPLPQLTPDPDLSVSMQSLVLDYPPLSAASTSQVTDDPPEDSSDSVSAESSGWASGDTSDDNDDDGGSTEYYTD</sequence>
<dbReference type="Proteomes" id="UP000886501">
    <property type="component" value="Unassembled WGS sequence"/>
</dbReference>
<name>A0ACB6ZKC8_THEGA</name>
<proteinExistence type="predicted"/>
<organism evidence="1 2">
    <name type="scientific">Thelephora ganbajun</name>
    <name type="common">Ganba fungus</name>
    <dbReference type="NCBI Taxonomy" id="370292"/>
    <lineage>
        <taxon>Eukaryota</taxon>
        <taxon>Fungi</taxon>
        <taxon>Dikarya</taxon>
        <taxon>Basidiomycota</taxon>
        <taxon>Agaricomycotina</taxon>
        <taxon>Agaricomycetes</taxon>
        <taxon>Thelephorales</taxon>
        <taxon>Thelephoraceae</taxon>
        <taxon>Thelephora</taxon>
    </lineage>
</organism>
<accession>A0ACB6ZKC8</accession>
<comment type="caution">
    <text evidence="1">The sequence shown here is derived from an EMBL/GenBank/DDBJ whole genome shotgun (WGS) entry which is preliminary data.</text>
</comment>
<reference evidence="1" key="2">
    <citation type="journal article" date="2020" name="Nat. Commun.">
        <title>Large-scale genome sequencing of mycorrhizal fungi provides insights into the early evolution of symbiotic traits.</title>
        <authorList>
            <person name="Miyauchi S."/>
            <person name="Kiss E."/>
            <person name="Kuo A."/>
            <person name="Drula E."/>
            <person name="Kohler A."/>
            <person name="Sanchez-Garcia M."/>
            <person name="Morin E."/>
            <person name="Andreopoulos B."/>
            <person name="Barry K.W."/>
            <person name="Bonito G."/>
            <person name="Buee M."/>
            <person name="Carver A."/>
            <person name="Chen C."/>
            <person name="Cichocki N."/>
            <person name="Clum A."/>
            <person name="Culley D."/>
            <person name="Crous P.W."/>
            <person name="Fauchery L."/>
            <person name="Girlanda M."/>
            <person name="Hayes R.D."/>
            <person name="Keri Z."/>
            <person name="LaButti K."/>
            <person name="Lipzen A."/>
            <person name="Lombard V."/>
            <person name="Magnuson J."/>
            <person name="Maillard F."/>
            <person name="Murat C."/>
            <person name="Nolan M."/>
            <person name="Ohm R.A."/>
            <person name="Pangilinan J."/>
            <person name="Pereira M.F."/>
            <person name="Perotto S."/>
            <person name="Peter M."/>
            <person name="Pfister S."/>
            <person name="Riley R."/>
            <person name="Sitrit Y."/>
            <person name="Stielow J.B."/>
            <person name="Szollosi G."/>
            <person name="Zifcakova L."/>
            <person name="Stursova M."/>
            <person name="Spatafora J.W."/>
            <person name="Tedersoo L."/>
            <person name="Vaario L.M."/>
            <person name="Yamada A."/>
            <person name="Yan M."/>
            <person name="Wang P."/>
            <person name="Xu J."/>
            <person name="Bruns T."/>
            <person name="Baldrian P."/>
            <person name="Vilgalys R."/>
            <person name="Dunand C."/>
            <person name="Henrissat B."/>
            <person name="Grigoriev I.V."/>
            <person name="Hibbett D."/>
            <person name="Nagy L.G."/>
            <person name="Martin F.M."/>
        </authorList>
    </citation>
    <scope>NUCLEOTIDE SEQUENCE</scope>
    <source>
        <strain evidence="1">P2</strain>
    </source>
</reference>
<evidence type="ECO:0000313" key="2">
    <source>
        <dbReference type="Proteomes" id="UP000886501"/>
    </source>
</evidence>
<dbReference type="EMBL" id="MU117990">
    <property type="protein sequence ID" value="KAF9649974.1"/>
    <property type="molecule type" value="Genomic_DNA"/>
</dbReference>
<reference evidence="1" key="1">
    <citation type="submission" date="2019-10" db="EMBL/GenBank/DDBJ databases">
        <authorList>
            <consortium name="DOE Joint Genome Institute"/>
            <person name="Kuo A."/>
            <person name="Miyauchi S."/>
            <person name="Kiss E."/>
            <person name="Drula E."/>
            <person name="Kohler A."/>
            <person name="Sanchez-Garcia M."/>
            <person name="Andreopoulos B."/>
            <person name="Barry K.W."/>
            <person name="Bonito G."/>
            <person name="Buee M."/>
            <person name="Carver A."/>
            <person name="Chen C."/>
            <person name="Cichocki N."/>
            <person name="Clum A."/>
            <person name="Culley D."/>
            <person name="Crous P.W."/>
            <person name="Fauchery L."/>
            <person name="Girlanda M."/>
            <person name="Hayes R."/>
            <person name="Keri Z."/>
            <person name="Labutti K."/>
            <person name="Lipzen A."/>
            <person name="Lombard V."/>
            <person name="Magnuson J."/>
            <person name="Maillard F."/>
            <person name="Morin E."/>
            <person name="Murat C."/>
            <person name="Nolan M."/>
            <person name="Ohm R."/>
            <person name="Pangilinan J."/>
            <person name="Pereira M."/>
            <person name="Perotto S."/>
            <person name="Peter M."/>
            <person name="Riley R."/>
            <person name="Sitrit Y."/>
            <person name="Stielow B."/>
            <person name="Szollosi G."/>
            <person name="Zifcakova L."/>
            <person name="Stursova M."/>
            <person name="Spatafora J.W."/>
            <person name="Tedersoo L."/>
            <person name="Vaario L.-M."/>
            <person name="Yamada A."/>
            <person name="Yan M."/>
            <person name="Wang P."/>
            <person name="Xu J."/>
            <person name="Bruns T."/>
            <person name="Baldrian P."/>
            <person name="Vilgalys R."/>
            <person name="Henrissat B."/>
            <person name="Grigoriev I.V."/>
            <person name="Hibbett D."/>
            <person name="Nagy L.G."/>
            <person name="Martin F.M."/>
        </authorList>
    </citation>
    <scope>NUCLEOTIDE SEQUENCE</scope>
    <source>
        <strain evidence="1">P2</strain>
    </source>
</reference>
<keyword evidence="2" id="KW-1185">Reference proteome</keyword>
<gene>
    <name evidence="1" type="ORF">BDM02DRAFT_3112743</name>
</gene>
<evidence type="ECO:0000313" key="1">
    <source>
        <dbReference type="EMBL" id="KAF9649974.1"/>
    </source>
</evidence>